<protein>
    <submittedName>
        <fullName evidence="2">Uncharacterized protein</fullName>
    </submittedName>
</protein>
<reference evidence="2" key="1">
    <citation type="journal article" date="2020" name="Fungal Divers.">
        <title>Resolving the Mortierellaceae phylogeny through synthesis of multi-gene phylogenetics and phylogenomics.</title>
        <authorList>
            <person name="Vandepol N."/>
            <person name="Liber J."/>
            <person name="Desiro A."/>
            <person name="Na H."/>
            <person name="Kennedy M."/>
            <person name="Barry K."/>
            <person name="Grigoriev I.V."/>
            <person name="Miller A.N."/>
            <person name="O'Donnell K."/>
            <person name="Stajich J.E."/>
            <person name="Bonito G."/>
        </authorList>
    </citation>
    <scope>NUCLEOTIDE SEQUENCE</scope>
    <source>
        <strain evidence="2">NRRL 2769</strain>
    </source>
</reference>
<organism evidence="2 3">
    <name type="scientific">Entomortierella chlamydospora</name>
    <dbReference type="NCBI Taxonomy" id="101097"/>
    <lineage>
        <taxon>Eukaryota</taxon>
        <taxon>Fungi</taxon>
        <taxon>Fungi incertae sedis</taxon>
        <taxon>Mucoromycota</taxon>
        <taxon>Mortierellomycotina</taxon>
        <taxon>Mortierellomycetes</taxon>
        <taxon>Mortierellales</taxon>
        <taxon>Mortierellaceae</taxon>
        <taxon>Entomortierella</taxon>
    </lineage>
</organism>
<evidence type="ECO:0000313" key="3">
    <source>
        <dbReference type="Proteomes" id="UP000703661"/>
    </source>
</evidence>
<keyword evidence="3" id="KW-1185">Reference proteome</keyword>
<dbReference type="EMBL" id="JAAAID010001748">
    <property type="protein sequence ID" value="KAG0008909.1"/>
    <property type="molecule type" value="Genomic_DNA"/>
</dbReference>
<accession>A0A9P6MPU2</accession>
<sequence>MTDSDFEDADFDINDISSILKDIDSANLALDSIDVRADKLTASIMSLLKAQSLPNPYANIEPEPLEDEVSVLSVESVTITSEITLDAPSPSTLSKEDSAASEKSSSNSSSPAP</sequence>
<dbReference type="AlphaFoldDB" id="A0A9P6MPU2"/>
<comment type="caution">
    <text evidence="2">The sequence shown here is derived from an EMBL/GenBank/DDBJ whole genome shotgun (WGS) entry which is preliminary data.</text>
</comment>
<evidence type="ECO:0000256" key="1">
    <source>
        <dbReference type="SAM" id="MobiDB-lite"/>
    </source>
</evidence>
<evidence type="ECO:0000313" key="2">
    <source>
        <dbReference type="EMBL" id="KAG0008909.1"/>
    </source>
</evidence>
<dbReference type="Proteomes" id="UP000703661">
    <property type="component" value="Unassembled WGS sequence"/>
</dbReference>
<proteinExistence type="predicted"/>
<feature type="compositionally biased region" description="Low complexity" evidence="1">
    <location>
        <begin position="101"/>
        <end position="113"/>
    </location>
</feature>
<gene>
    <name evidence="2" type="ORF">BGZ80_002920</name>
</gene>
<name>A0A9P6MPU2_9FUNG</name>
<feature type="region of interest" description="Disordered" evidence="1">
    <location>
        <begin position="83"/>
        <end position="113"/>
    </location>
</feature>